<evidence type="ECO:0000256" key="4">
    <source>
        <dbReference type="ARBA" id="ARBA00023125"/>
    </source>
</evidence>
<feature type="domain" description="RNA polymerase sigma-70 region 2" evidence="7">
    <location>
        <begin position="10"/>
        <end position="81"/>
    </location>
</feature>
<feature type="region of interest" description="Disordered" evidence="6">
    <location>
        <begin position="159"/>
        <end position="237"/>
    </location>
</feature>
<dbReference type="InParanoid" id="A0A545ATW3"/>
<organism evidence="9 10">
    <name type="scientific">Cryptosporangium phraense</name>
    <dbReference type="NCBI Taxonomy" id="2593070"/>
    <lineage>
        <taxon>Bacteria</taxon>
        <taxon>Bacillati</taxon>
        <taxon>Actinomycetota</taxon>
        <taxon>Actinomycetes</taxon>
        <taxon>Cryptosporangiales</taxon>
        <taxon>Cryptosporangiaceae</taxon>
        <taxon>Cryptosporangium</taxon>
    </lineage>
</organism>
<dbReference type="InterPro" id="IPR013324">
    <property type="entry name" value="RNA_pol_sigma_r3/r4-like"/>
</dbReference>
<evidence type="ECO:0000256" key="2">
    <source>
        <dbReference type="ARBA" id="ARBA00023015"/>
    </source>
</evidence>
<dbReference type="PANTHER" id="PTHR43133">
    <property type="entry name" value="RNA POLYMERASE ECF-TYPE SIGMA FACTO"/>
    <property type="match status" value="1"/>
</dbReference>
<keyword evidence="2" id="KW-0805">Transcription regulation</keyword>
<reference evidence="9 10" key="1">
    <citation type="submission" date="2019-07" db="EMBL/GenBank/DDBJ databases">
        <title>Cryptosporangium phraense sp. nov., isolated from plant litter.</title>
        <authorList>
            <person name="Suriyachadkun C."/>
        </authorList>
    </citation>
    <scope>NUCLEOTIDE SEQUENCE [LARGE SCALE GENOMIC DNA]</scope>
    <source>
        <strain evidence="9 10">A-T 5661</strain>
    </source>
</reference>
<dbReference type="PANTHER" id="PTHR43133:SF52">
    <property type="entry name" value="ECF RNA POLYMERASE SIGMA FACTOR SIGL"/>
    <property type="match status" value="1"/>
</dbReference>
<dbReference type="InterPro" id="IPR007627">
    <property type="entry name" value="RNA_pol_sigma70_r2"/>
</dbReference>
<feature type="domain" description="RNA polymerase sigma factor 70 region 4 type 2" evidence="8">
    <location>
        <begin position="107"/>
        <end position="157"/>
    </location>
</feature>
<dbReference type="GO" id="GO:0006352">
    <property type="term" value="P:DNA-templated transcription initiation"/>
    <property type="evidence" value="ECO:0007669"/>
    <property type="project" value="InterPro"/>
</dbReference>
<dbReference type="Gene3D" id="1.10.10.10">
    <property type="entry name" value="Winged helix-like DNA-binding domain superfamily/Winged helix DNA-binding domain"/>
    <property type="match status" value="1"/>
</dbReference>
<keyword evidence="5" id="KW-0804">Transcription</keyword>
<dbReference type="InterPro" id="IPR014284">
    <property type="entry name" value="RNA_pol_sigma-70_dom"/>
</dbReference>
<protein>
    <submittedName>
        <fullName evidence="9">RNA polymerase sigma factor</fullName>
    </submittedName>
</protein>
<accession>A0A545ATW3</accession>
<evidence type="ECO:0000256" key="5">
    <source>
        <dbReference type="ARBA" id="ARBA00023163"/>
    </source>
</evidence>
<dbReference type="EMBL" id="VIRS01000007">
    <property type="protein sequence ID" value="TQS44766.1"/>
    <property type="molecule type" value="Genomic_DNA"/>
</dbReference>
<name>A0A545ATW3_9ACTN</name>
<evidence type="ECO:0000259" key="8">
    <source>
        <dbReference type="Pfam" id="PF08281"/>
    </source>
</evidence>
<dbReference type="InterPro" id="IPR036388">
    <property type="entry name" value="WH-like_DNA-bd_sf"/>
</dbReference>
<evidence type="ECO:0000256" key="6">
    <source>
        <dbReference type="SAM" id="MobiDB-lite"/>
    </source>
</evidence>
<dbReference type="OrthoDB" id="4184921at2"/>
<comment type="caution">
    <text evidence="9">The sequence shown here is derived from an EMBL/GenBank/DDBJ whole genome shotgun (WGS) entry which is preliminary data.</text>
</comment>
<keyword evidence="3" id="KW-0731">Sigma factor</keyword>
<feature type="compositionally biased region" description="Low complexity" evidence="6">
    <location>
        <begin position="228"/>
        <end position="237"/>
    </location>
</feature>
<dbReference type="Proteomes" id="UP000317982">
    <property type="component" value="Unassembled WGS sequence"/>
</dbReference>
<keyword evidence="10" id="KW-1185">Reference proteome</keyword>
<evidence type="ECO:0000259" key="7">
    <source>
        <dbReference type="Pfam" id="PF04542"/>
    </source>
</evidence>
<dbReference type="AlphaFoldDB" id="A0A545ATW3"/>
<dbReference type="GO" id="GO:0003677">
    <property type="term" value="F:DNA binding"/>
    <property type="evidence" value="ECO:0007669"/>
    <property type="project" value="UniProtKB-KW"/>
</dbReference>
<evidence type="ECO:0000313" key="9">
    <source>
        <dbReference type="EMBL" id="TQS44766.1"/>
    </source>
</evidence>
<dbReference type="Gene3D" id="1.10.1740.10">
    <property type="match status" value="1"/>
</dbReference>
<dbReference type="NCBIfam" id="TIGR02937">
    <property type="entry name" value="sigma70-ECF"/>
    <property type="match status" value="1"/>
</dbReference>
<dbReference type="Pfam" id="PF08281">
    <property type="entry name" value="Sigma70_r4_2"/>
    <property type="match status" value="1"/>
</dbReference>
<dbReference type="SUPFAM" id="SSF88659">
    <property type="entry name" value="Sigma3 and sigma4 domains of RNA polymerase sigma factors"/>
    <property type="match status" value="1"/>
</dbReference>
<dbReference type="SUPFAM" id="SSF88946">
    <property type="entry name" value="Sigma2 domain of RNA polymerase sigma factors"/>
    <property type="match status" value="1"/>
</dbReference>
<evidence type="ECO:0000313" key="10">
    <source>
        <dbReference type="Proteomes" id="UP000317982"/>
    </source>
</evidence>
<comment type="similarity">
    <text evidence="1">Belongs to the sigma-70 factor family. ECF subfamily.</text>
</comment>
<evidence type="ECO:0000256" key="1">
    <source>
        <dbReference type="ARBA" id="ARBA00010641"/>
    </source>
</evidence>
<dbReference type="RefSeq" id="WP_142704748.1">
    <property type="nucleotide sequence ID" value="NZ_VIRS01000007.1"/>
</dbReference>
<dbReference type="InterPro" id="IPR013325">
    <property type="entry name" value="RNA_pol_sigma_r2"/>
</dbReference>
<dbReference type="InterPro" id="IPR039425">
    <property type="entry name" value="RNA_pol_sigma-70-like"/>
</dbReference>
<sequence length="237" mass="25347">MAEAERFTALYREHSARVYAYAVSRGGRGLAEEVVAETFLVAWRRLDVVPAAGPGPGPGPVPWLLATARNVLRERFRDEVRQRSVAEELRAWVTGSAEDEVAERAGLLAALAALSEDDRELLTLVAWHGLSAADAARVVGCSTSTFFVRLHRARRRLEQAVRQADEPPAAPRSSLTEPPRAGLPPAEPSPVGSSPTGRSRTGPAAAGPSPSRPSPSRPSPAEPPSRPSTPSRTETRS</sequence>
<dbReference type="InterPro" id="IPR013249">
    <property type="entry name" value="RNA_pol_sigma70_r4_t2"/>
</dbReference>
<keyword evidence="4" id="KW-0238">DNA-binding</keyword>
<dbReference type="GO" id="GO:0016987">
    <property type="term" value="F:sigma factor activity"/>
    <property type="evidence" value="ECO:0007669"/>
    <property type="project" value="UniProtKB-KW"/>
</dbReference>
<evidence type="ECO:0000256" key="3">
    <source>
        <dbReference type="ARBA" id="ARBA00023082"/>
    </source>
</evidence>
<feature type="compositionally biased region" description="Pro residues" evidence="6">
    <location>
        <begin position="210"/>
        <end position="227"/>
    </location>
</feature>
<feature type="compositionally biased region" description="Low complexity" evidence="6">
    <location>
        <begin position="199"/>
        <end position="209"/>
    </location>
</feature>
<dbReference type="Pfam" id="PF04542">
    <property type="entry name" value="Sigma70_r2"/>
    <property type="match status" value="1"/>
</dbReference>
<proteinExistence type="inferred from homology"/>
<gene>
    <name evidence="9" type="ORF">FL583_12440</name>
</gene>